<name>A0A2W7NBP9_9BACT</name>
<comment type="caution">
    <text evidence="1">The sequence shown here is derived from an EMBL/GenBank/DDBJ whole genome shotgun (WGS) entry which is preliminary data.</text>
</comment>
<proteinExistence type="predicted"/>
<gene>
    <name evidence="1" type="ORF">LX69_01278</name>
</gene>
<accession>A0A2W7NBP9</accession>
<keyword evidence="2" id="KW-1185">Reference proteome</keyword>
<dbReference type="Proteomes" id="UP000249239">
    <property type="component" value="Unassembled WGS sequence"/>
</dbReference>
<protein>
    <submittedName>
        <fullName evidence="1">Uncharacterized protein</fullName>
    </submittedName>
</protein>
<dbReference type="AlphaFoldDB" id="A0A2W7NBP9"/>
<organism evidence="1 2">
    <name type="scientific">Breznakibacter xylanolyticus</name>
    <dbReference type="NCBI Taxonomy" id="990"/>
    <lineage>
        <taxon>Bacteria</taxon>
        <taxon>Pseudomonadati</taxon>
        <taxon>Bacteroidota</taxon>
        <taxon>Bacteroidia</taxon>
        <taxon>Marinilabiliales</taxon>
        <taxon>Marinilabiliaceae</taxon>
        <taxon>Breznakibacter</taxon>
    </lineage>
</organism>
<evidence type="ECO:0000313" key="1">
    <source>
        <dbReference type="EMBL" id="PZX17865.1"/>
    </source>
</evidence>
<dbReference type="EMBL" id="QKZK01000008">
    <property type="protein sequence ID" value="PZX17865.1"/>
    <property type="molecule type" value="Genomic_DNA"/>
</dbReference>
<evidence type="ECO:0000313" key="2">
    <source>
        <dbReference type="Proteomes" id="UP000249239"/>
    </source>
</evidence>
<dbReference type="OrthoDB" id="1495366at2"/>
<reference evidence="1 2" key="1">
    <citation type="submission" date="2018-06" db="EMBL/GenBank/DDBJ databases">
        <title>Genomic Encyclopedia of Archaeal and Bacterial Type Strains, Phase II (KMG-II): from individual species to whole genera.</title>
        <authorList>
            <person name="Goeker M."/>
        </authorList>
    </citation>
    <scope>NUCLEOTIDE SEQUENCE [LARGE SCALE GENOMIC DNA]</scope>
    <source>
        <strain evidence="1 2">DSM 6779</strain>
    </source>
</reference>
<sequence>MSIALSNIQQELLKFFSTNIPEEQLLEIKKLLSDYFAEKAGHEIARLWEVNDWNNNTMKQWTNEHNRHKKSSLTPTYSSRYRETNPLTDGFYIKKKWHLQIVY</sequence>
<dbReference type="RefSeq" id="WP_111444983.1">
    <property type="nucleotide sequence ID" value="NZ_QKZK01000008.1"/>
</dbReference>